<evidence type="ECO:0000256" key="5">
    <source>
        <dbReference type="ARBA" id="ARBA00022694"/>
    </source>
</evidence>
<evidence type="ECO:0000256" key="7">
    <source>
        <dbReference type="ARBA" id="ARBA00022723"/>
    </source>
</evidence>
<accession>A0A2K8UI92</accession>
<dbReference type="Pfam" id="PF14413">
    <property type="entry name" value="Thg1C"/>
    <property type="match status" value="1"/>
</dbReference>
<reference evidence="14 15" key="1">
    <citation type="submission" date="2017-03" db="EMBL/GenBank/DDBJ databases">
        <title>Complete genome sequence of Candidatus 'Thiodictyon syntrophicum' sp. nov. strain Cad16T, a photolithoautotroph purple sulfur bacterium isolated from an alpine meromictic lake.</title>
        <authorList>
            <person name="Luedin S.M."/>
            <person name="Pothier J.F."/>
            <person name="Danza F."/>
            <person name="Storelli N."/>
            <person name="Wittwer M."/>
            <person name="Tonolla M."/>
        </authorList>
    </citation>
    <scope>NUCLEOTIDE SEQUENCE [LARGE SCALE GENOMIC DNA]</scope>
    <source>
        <strain evidence="14 15">Cad16T</strain>
        <plasmid evidence="15">Plasmid pts417</plasmid>
    </source>
</reference>
<evidence type="ECO:0000256" key="4">
    <source>
        <dbReference type="ARBA" id="ARBA00022679"/>
    </source>
</evidence>
<evidence type="ECO:0000313" key="15">
    <source>
        <dbReference type="Proteomes" id="UP000232638"/>
    </source>
</evidence>
<evidence type="ECO:0000256" key="2">
    <source>
        <dbReference type="ARBA" id="ARBA00010113"/>
    </source>
</evidence>
<evidence type="ECO:0000256" key="11">
    <source>
        <dbReference type="SAM" id="MobiDB-lite"/>
    </source>
</evidence>
<evidence type="ECO:0000256" key="9">
    <source>
        <dbReference type="ARBA" id="ARBA00022842"/>
    </source>
</evidence>
<evidence type="ECO:0000256" key="6">
    <source>
        <dbReference type="ARBA" id="ARBA00022695"/>
    </source>
</evidence>
<dbReference type="InterPro" id="IPR024956">
    <property type="entry name" value="tRNAHis_GuaTrfase_cat"/>
</dbReference>
<dbReference type="Gene3D" id="3.30.70.3000">
    <property type="match status" value="1"/>
</dbReference>
<keyword evidence="15" id="KW-1185">Reference proteome</keyword>
<dbReference type="KEGG" id="tsy:THSYN_30520"/>
<dbReference type="InterPro" id="IPR007537">
    <property type="entry name" value="tRNAHis_GuaTrfase_Thg1"/>
</dbReference>
<dbReference type="Proteomes" id="UP000232638">
    <property type="component" value="Plasmid pTs417"/>
</dbReference>
<evidence type="ECO:0000259" key="12">
    <source>
        <dbReference type="Pfam" id="PF04446"/>
    </source>
</evidence>
<keyword evidence="10" id="KW-0342">GTP-binding</keyword>
<protein>
    <recommendedName>
        <fullName evidence="3">tRNA(His) guanylyltransferase</fullName>
        <ecNumber evidence="3">2.7.7.79</ecNumber>
    </recommendedName>
</protein>
<feature type="domain" description="tRNAHis guanylyltransferase catalytic" evidence="12">
    <location>
        <begin position="1"/>
        <end position="120"/>
    </location>
</feature>
<feature type="region of interest" description="Disordered" evidence="11">
    <location>
        <begin position="252"/>
        <end position="282"/>
    </location>
</feature>
<gene>
    <name evidence="14" type="ORF">THSYN_30520</name>
</gene>
<comment type="cofactor">
    <cofactor evidence="1">
        <name>Mg(2+)</name>
        <dbReference type="ChEBI" id="CHEBI:18420"/>
    </cofactor>
</comment>
<evidence type="ECO:0000259" key="13">
    <source>
        <dbReference type="Pfam" id="PF14413"/>
    </source>
</evidence>
<keyword evidence="9" id="KW-0460">Magnesium</keyword>
<dbReference type="PANTHER" id="PTHR12729:SF6">
    <property type="entry name" value="TRNA(HIS) GUANYLYLTRANSFERASE-RELATED"/>
    <property type="match status" value="1"/>
</dbReference>
<dbReference type="RefSeq" id="WP_100922879.1">
    <property type="nucleotide sequence ID" value="NZ_CP020371.1"/>
</dbReference>
<keyword evidence="4" id="KW-0808">Transferase</keyword>
<name>A0A2K8UI92_9GAMM</name>
<evidence type="ECO:0000256" key="1">
    <source>
        <dbReference type="ARBA" id="ARBA00001946"/>
    </source>
</evidence>
<dbReference type="PANTHER" id="PTHR12729">
    <property type="entry name" value="TRNA(HIS) GUANYLYLTRANSFERASE-RELATED"/>
    <property type="match status" value="1"/>
</dbReference>
<dbReference type="GO" id="GO:0006400">
    <property type="term" value="P:tRNA modification"/>
    <property type="evidence" value="ECO:0007669"/>
    <property type="project" value="InterPro"/>
</dbReference>
<dbReference type="AlphaFoldDB" id="A0A2K8UI92"/>
<dbReference type="EC" id="2.7.7.79" evidence="3"/>
<dbReference type="EMBL" id="CP020371">
    <property type="protein sequence ID" value="AUB85242.1"/>
    <property type="molecule type" value="Genomic_DNA"/>
</dbReference>
<dbReference type="GO" id="GO:0008193">
    <property type="term" value="F:tRNA guanylyltransferase activity"/>
    <property type="evidence" value="ECO:0007669"/>
    <property type="project" value="UniProtKB-EC"/>
</dbReference>
<organism evidence="14 15">
    <name type="scientific">Candidatus Thiodictyon syntrophicum</name>
    <dbReference type="NCBI Taxonomy" id="1166950"/>
    <lineage>
        <taxon>Bacteria</taxon>
        <taxon>Pseudomonadati</taxon>
        <taxon>Pseudomonadota</taxon>
        <taxon>Gammaproteobacteria</taxon>
        <taxon>Chromatiales</taxon>
        <taxon>Chromatiaceae</taxon>
        <taxon>Thiodictyon</taxon>
    </lineage>
</organism>
<proteinExistence type="inferred from homology"/>
<dbReference type="Pfam" id="PF04446">
    <property type="entry name" value="Thg1"/>
    <property type="match status" value="1"/>
</dbReference>
<comment type="similarity">
    <text evidence="2">Belongs to the tRNA(His) guanylyltransferase family.</text>
</comment>
<keyword evidence="6" id="KW-0548">Nucleotidyltransferase</keyword>
<keyword evidence="7" id="KW-0479">Metal-binding</keyword>
<evidence type="ECO:0000256" key="10">
    <source>
        <dbReference type="ARBA" id="ARBA00023134"/>
    </source>
</evidence>
<keyword evidence="8" id="KW-0547">Nucleotide-binding</keyword>
<dbReference type="OrthoDB" id="4547336at2"/>
<sequence length="282" mass="31976">MRQFEAALDHQVPPGFQIVARLDGRGFTRLTKEVCQFEAPFDPGFRDLMAAACRHLMTCGFNVLLAYSESDEISLLLHAQEMTFGRKPRKWISILAGEASAAFSLALGRPAAFDARLSVLPGREQVVDYFRWRMNDAARCCLNGHAYWLLRRQGLSARATAQRLLGMARTDKHELLFRHGVNFDALPTWQKRGFAVYWVERERVGRNPLTGEVTLTTRRELHTDEQLPWKDDYERALGRLLAGHSFLVEAPAHRGTSDRTSTETARDRAADRACTRAEGNDD</sequence>
<feature type="domain" description="Thg1 C-terminal" evidence="13">
    <location>
        <begin position="125"/>
        <end position="206"/>
    </location>
</feature>
<geneLocation type="plasmid" evidence="15">
    <name>pts417</name>
</geneLocation>
<dbReference type="InterPro" id="IPR025845">
    <property type="entry name" value="Thg1_C_dom"/>
</dbReference>
<evidence type="ECO:0000313" key="14">
    <source>
        <dbReference type="EMBL" id="AUB85242.1"/>
    </source>
</evidence>
<dbReference type="InterPro" id="IPR038469">
    <property type="entry name" value="tRNAHis_GuaTrfase_Thg1_sf"/>
</dbReference>
<evidence type="ECO:0000256" key="3">
    <source>
        <dbReference type="ARBA" id="ARBA00012511"/>
    </source>
</evidence>
<dbReference type="GO" id="GO:0005525">
    <property type="term" value="F:GTP binding"/>
    <property type="evidence" value="ECO:0007669"/>
    <property type="project" value="UniProtKB-KW"/>
</dbReference>
<evidence type="ECO:0000256" key="8">
    <source>
        <dbReference type="ARBA" id="ARBA00022741"/>
    </source>
</evidence>
<dbReference type="GO" id="GO:0000287">
    <property type="term" value="F:magnesium ion binding"/>
    <property type="evidence" value="ECO:0007669"/>
    <property type="project" value="InterPro"/>
</dbReference>
<keyword evidence="14" id="KW-0614">Plasmid</keyword>
<keyword evidence="5" id="KW-0819">tRNA processing</keyword>